<name>A0A0C9WN39_9AGAR</name>
<evidence type="ECO:0000313" key="2">
    <source>
        <dbReference type="Proteomes" id="UP000054477"/>
    </source>
</evidence>
<evidence type="ECO:0000313" key="1">
    <source>
        <dbReference type="EMBL" id="KIJ98769.1"/>
    </source>
</evidence>
<proteinExistence type="predicted"/>
<reference evidence="2" key="2">
    <citation type="submission" date="2015-01" db="EMBL/GenBank/DDBJ databases">
        <title>Evolutionary Origins and Diversification of the Mycorrhizal Mutualists.</title>
        <authorList>
            <consortium name="DOE Joint Genome Institute"/>
            <consortium name="Mycorrhizal Genomics Consortium"/>
            <person name="Kohler A."/>
            <person name="Kuo A."/>
            <person name="Nagy L.G."/>
            <person name="Floudas D."/>
            <person name="Copeland A."/>
            <person name="Barry K.W."/>
            <person name="Cichocki N."/>
            <person name="Veneault-Fourrey C."/>
            <person name="LaButti K."/>
            <person name="Lindquist E.A."/>
            <person name="Lipzen A."/>
            <person name="Lundell T."/>
            <person name="Morin E."/>
            <person name="Murat C."/>
            <person name="Riley R."/>
            <person name="Ohm R."/>
            <person name="Sun H."/>
            <person name="Tunlid A."/>
            <person name="Henrissat B."/>
            <person name="Grigoriev I.V."/>
            <person name="Hibbett D.S."/>
            <person name="Martin F."/>
        </authorList>
    </citation>
    <scope>NUCLEOTIDE SEQUENCE [LARGE SCALE GENOMIC DNA]</scope>
    <source>
        <strain evidence="2">LaAM-08-1</strain>
    </source>
</reference>
<organism evidence="1 2">
    <name type="scientific">Laccaria amethystina LaAM-08-1</name>
    <dbReference type="NCBI Taxonomy" id="1095629"/>
    <lineage>
        <taxon>Eukaryota</taxon>
        <taxon>Fungi</taxon>
        <taxon>Dikarya</taxon>
        <taxon>Basidiomycota</taxon>
        <taxon>Agaricomycotina</taxon>
        <taxon>Agaricomycetes</taxon>
        <taxon>Agaricomycetidae</taxon>
        <taxon>Agaricales</taxon>
        <taxon>Agaricineae</taxon>
        <taxon>Hydnangiaceae</taxon>
        <taxon>Laccaria</taxon>
    </lineage>
</organism>
<dbReference type="EMBL" id="KN838662">
    <property type="protein sequence ID" value="KIJ98769.1"/>
    <property type="molecule type" value="Genomic_DNA"/>
</dbReference>
<keyword evidence="2" id="KW-1185">Reference proteome</keyword>
<reference evidence="1 2" key="1">
    <citation type="submission" date="2014-04" db="EMBL/GenBank/DDBJ databases">
        <authorList>
            <consortium name="DOE Joint Genome Institute"/>
            <person name="Kuo A."/>
            <person name="Kohler A."/>
            <person name="Nagy L.G."/>
            <person name="Floudas D."/>
            <person name="Copeland A."/>
            <person name="Barry K.W."/>
            <person name="Cichocki N."/>
            <person name="Veneault-Fourrey C."/>
            <person name="LaButti K."/>
            <person name="Lindquist E.A."/>
            <person name="Lipzen A."/>
            <person name="Lundell T."/>
            <person name="Morin E."/>
            <person name="Murat C."/>
            <person name="Sun H."/>
            <person name="Tunlid A."/>
            <person name="Henrissat B."/>
            <person name="Grigoriev I.V."/>
            <person name="Hibbett D.S."/>
            <person name="Martin F."/>
            <person name="Nordberg H.P."/>
            <person name="Cantor M.N."/>
            <person name="Hua S.X."/>
        </authorList>
    </citation>
    <scope>NUCLEOTIDE SEQUENCE [LARGE SCALE GENOMIC DNA]</scope>
    <source>
        <strain evidence="1 2">LaAM-08-1</strain>
    </source>
</reference>
<dbReference type="HOGENOM" id="CLU_3050649_0_0_1"/>
<dbReference type="AlphaFoldDB" id="A0A0C9WN39"/>
<dbReference type="Proteomes" id="UP000054477">
    <property type="component" value="Unassembled WGS sequence"/>
</dbReference>
<accession>A0A0C9WN39</accession>
<protein>
    <submittedName>
        <fullName evidence="1">Uncharacterized protein</fullName>
    </submittedName>
</protein>
<sequence>MQAAIYPVAYQSTERIFTKYCGTNYGCSNRVLCRTHRQCVDWARGYHKRGGIVS</sequence>
<gene>
    <name evidence="1" type="ORF">K443DRAFT_680524</name>
</gene>